<dbReference type="GO" id="GO:0016301">
    <property type="term" value="F:kinase activity"/>
    <property type="evidence" value="ECO:0007669"/>
    <property type="project" value="UniProtKB-KW"/>
</dbReference>
<reference evidence="1 2" key="1">
    <citation type="submission" date="2024-05" db="EMBL/GenBank/DDBJ databases">
        <authorList>
            <person name="Duchaud E."/>
        </authorList>
    </citation>
    <scope>NUCLEOTIDE SEQUENCE [LARGE SCALE GENOMIC DNA]</scope>
    <source>
        <strain evidence="1">Ena-SAMPLE-TAB-13-05-2024-13:56:06:370-140305</strain>
    </source>
</reference>
<dbReference type="Pfam" id="PF00406">
    <property type="entry name" value="ADK"/>
    <property type="match status" value="1"/>
</dbReference>
<comment type="caution">
    <text evidence="1">The sequence shown here is derived from an EMBL/GenBank/DDBJ whole genome shotgun (WGS) entry which is preliminary data.</text>
</comment>
<dbReference type="Proteomes" id="UP001497602">
    <property type="component" value="Unassembled WGS sequence"/>
</dbReference>
<organism evidence="1 2">
    <name type="scientific">Tenacibaculum vairaonense</name>
    <dbReference type="NCBI Taxonomy" id="3137860"/>
    <lineage>
        <taxon>Bacteria</taxon>
        <taxon>Pseudomonadati</taxon>
        <taxon>Bacteroidota</taxon>
        <taxon>Flavobacteriia</taxon>
        <taxon>Flavobacteriales</taxon>
        <taxon>Flavobacteriaceae</taxon>
        <taxon>Tenacibaculum</taxon>
    </lineage>
</organism>
<evidence type="ECO:0000313" key="1">
    <source>
        <dbReference type="EMBL" id="CAL2107611.1"/>
    </source>
</evidence>
<dbReference type="RefSeq" id="WP_348739227.1">
    <property type="nucleotide sequence ID" value="NZ_CAXJRC010000041.1"/>
</dbReference>
<keyword evidence="1" id="KW-0808">Transferase</keyword>
<dbReference type="EMBL" id="CAXJRC010000041">
    <property type="protein sequence ID" value="CAL2107611.1"/>
    <property type="molecule type" value="Genomic_DNA"/>
</dbReference>
<protein>
    <submittedName>
        <fullName evidence="1">Adenylate kinase</fullName>
    </submittedName>
</protein>
<proteinExistence type="predicted"/>
<name>A0ABP1FCY8_9FLAO</name>
<sequence length="195" mass="23143">MKKLNILLFDWRFPRDIIEKALASELNASIFNLTSCLKEQLRNNDDLGKEMMKLVENGEMLTKEIIGRFISRNLQTFSGNILLSEYPRTLEQYDGLTKVLKNDKIELQGIWYFKQREPNQFMKKHFENPKEKQWIDKYGSEVIKKWKIEFNKRRELIVQIQNISDTTKWKTIEVDCVSSLNAECIKQLIKYSVNG</sequence>
<gene>
    <name evidence="1" type="ORF">T190115A13A_40133</name>
</gene>
<keyword evidence="1" id="KW-0418">Kinase</keyword>
<dbReference type="InterPro" id="IPR027417">
    <property type="entry name" value="P-loop_NTPase"/>
</dbReference>
<dbReference type="Gene3D" id="3.40.50.300">
    <property type="entry name" value="P-loop containing nucleotide triphosphate hydrolases"/>
    <property type="match status" value="1"/>
</dbReference>
<evidence type="ECO:0000313" key="2">
    <source>
        <dbReference type="Proteomes" id="UP001497602"/>
    </source>
</evidence>
<keyword evidence="2" id="KW-1185">Reference proteome</keyword>
<accession>A0ABP1FCY8</accession>